<dbReference type="PANTHER" id="PTHR37955">
    <property type="entry name" value="TELLURITE RESISTANCE PROTEIN TEHA"/>
    <property type="match status" value="1"/>
</dbReference>
<dbReference type="GO" id="GO:0046583">
    <property type="term" value="F:monoatomic cation efflux transmembrane transporter activity"/>
    <property type="evidence" value="ECO:0007669"/>
    <property type="project" value="TreeGrafter"/>
</dbReference>
<proteinExistence type="predicted"/>
<accession>A0A4Q6XV55</accession>
<dbReference type="InterPro" id="IPR039264">
    <property type="entry name" value="TehA"/>
</dbReference>
<comment type="caution">
    <text evidence="6">The sequence shown here is derived from an EMBL/GenBank/DDBJ whole genome shotgun (WGS) entry which is preliminary data.</text>
</comment>
<keyword evidence="7" id="KW-1185">Reference proteome</keyword>
<evidence type="ECO:0000313" key="6">
    <source>
        <dbReference type="EMBL" id="RZF63851.1"/>
    </source>
</evidence>
<dbReference type="CDD" id="cd09324">
    <property type="entry name" value="TDT_TehA"/>
    <property type="match status" value="1"/>
</dbReference>
<dbReference type="GO" id="GO:0005886">
    <property type="term" value="C:plasma membrane"/>
    <property type="evidence" value="ECO:0007669"/>
    <property type="project" value="TreeGrafter"/>
</dbReference>
<dbReference type="Gene3D" id="1.50.10.150">
    <property type="entry name" value="Voltage-dependent anion channel"/>
    <property type="match status" value="1"/>
</dbReference>
<evidence type="ECO:0000256" key="3">
    <source>
        <dbReference type="ARBA" id="ARBA00022989"/>
    </source>
</evidence>
<feature type="transmembrane region" description="Helical" evidence="5">
    <location>
        <begin position="47"/>
        <end position="67"/>
    </location>
</feature>
<evidence type="ECO:0000256" key="2">
    <source>
        <dbReference type="ARBA" id="ARBA00022692"/>
    </source>
</evidence>
<dbReference type="NCBIfam" id="NF008032">
    <property type="entry name" value="PRK10764.1"/>
    <property type="match status" value="1"/>
</dbReference>
<dbReference type="EMBL" id="SGIS01000020">
    <property type="protein sequence ID" value="RZF63851.1"/>
    <property type="molecule type" value="Genomic_DNA"/>
</dbReference>
<dbReference type="OrthoDB" id="309023at2"/>
<keyword evidence="3 5" id="KW-1133">Transmembrane helix</keyword>
<evidence type="ECO:0000256" key="4">
    <source>
        <dbReference type="ARBA" id="ARBA00023136"/>
    </source>
</evidence>
<gene>
    <name evidence="6" type="primary">tehA</name>
    <name evidence="6" type="ORF">EWE75_13700</name>
</gene>
<dbReference type="InterPro" id="IPR038665">
    <property type="entry name" value="Voltage-dep_anion_channel_sf"/>
</dbReference>
<feature type="transmembrane region" description="Helical" evidence="5">
    <location>
        <begin position="263"/>
        <end position="282"/>
    </location>
</feature>
<feature type="transmembrane region" description="Helical" evidence="5">
    <location>
        <begin position="150"/>
        <end position="169"/>
    </location>
</feature>
<feature type="transmembrane region" description="Helical" evidence="5">
    <location>
        <begin position="288"/>
        <end position="311"/>
    </location>
</feature>
<dbReference type="InterPro" id="IPR052951">
    <property type="entry name" value="Tellurite_res_ion_channel"/>
</dbReference>
<evidence type="ECO:0000313" key="7">
    <source>
        <dbReference type="Proteomes" id="UP000292085"/>
    </source>
</evidence>
<feature type="transmembrane region" description="Helical" evidence="5">
    <location>
        <begin position="88"/>
        <end position="106"/>
    </location>
</feature>
<evidence type="ECO:0000256" key="1">
    <source>
        <dbReference type="ARBA" id="ARBA00004141"/>
    </source>
</evidence>
<dbReference type="Proteomes" id="UP000292085">
    <property type="component" value="Unassembled WGS sequence"/>
</dbReference>
<name>A0A4Q6XV55_9SPHN</name>
<organism evidence="6 7">
    <name type="scientific">Sphingomonas populi</name>
    <dbReference type="NCBI Taxonomy" id="2484750"/>
    <lineage>
        <taxon>Bacteria</taxon>
        <taxon>Pseudomonadati</taxon>
        <taxon>Pseudomonadota</taxon>
        <taxon>Alphaproteobacteria</taxon>
        <taxon>Sphingomonadales</taxon>
        <taxon>Sphingomonadaceae</taxon>
        <taxon>Sphingomonas</taxon>
    </lineage>
</organism>
<feature type="transmembrane region" description="Helical" evidence="5">
    <location>
        <begin position="233"/>
        <end position="251"/>
    </location>
</feature>
<dbReference type="RefSeq" id="WP_130158411.1">
    <property type="nucleotide sequence ID" value="NZ_SGIS01000020.1"/>
</dbReference>
<evidence type="ECO:0000256" key="5">
    <source>
        <dbReference type="SAM" id="Phobius"/>
    </source>
</evidence>
<dbReference type="PANTHER" id="PTHR37955:SF1">
    <property type="entry name" value="DEP DOMAIN-CONTAINING PROTEIN"/>
    <property type="match status" value="1"/>
</dbReference>
<feature type="transmembrane region" description="Helical" evidence="5">
    <location>
        <begin position="112"/>
        <end position="130"/>
    </location>
</feature>
<keyword evidence="4 5" id="KW-0472">Membrane</keyword>
<protein>
    <submittedName>
        <fullName evidence="6">Dicarboxylate transporter/tellurite-resistance protein TehA</fullName>
    </submittedName>
</protein>
<comment type="subcellular location">
    <subcellularLocation>
        <location evidence="1">Membrane</location>
        <topology evidence="1">Multi-pass membrane protein</topology>
    </subcellularLocation>
</comment>
<dbReference type="AlphaFoldDB" id="A0A4Q6XV55"/>
<dbReference type="InterPro" id="IPR004695">
    <property type="entry name" value="SLAC1/Mae1/Ssu1/TehA"/>
</dbReference>
<reference evidence="6 7" key="1">
    <citation type="submission" date="2019-02" db="EMBL/GenBank/DDBJ databases">
        <authorList>
            <person name="Li Y."/>
        </authorList>
    </citation>
    <scope>NUCLEOTIDE SEQUENCE [LARGE SCALE GENOMIC DNA]</scope>
    <source>
        <strain evidence="6 7">3-7</strain>
    </source>
</reference>
<dbReference type="Pfam" id="PF03595">
    <property type="entry name" value="SLAC1"/>
    <property type="match status" value="1"/>
</dbReference>
<feature type="transmembrane region" description="Helical" evidence="5">
    <location>
        <begin position="17"/>
        <end position="35"/>
    </location>
</feature>
<keyword evidence="2 5" id="KW-0812">Transmembrane</keyword>
<sequence>MGVANLTQSERRLSPRIPASMFGIVLGLAGFSNVWRAAHVTWHLPGFVGEGLFFIACVAWIAIASLYSLKWVQAPEAARAEAEHPVQCCFIGLAGVSTLLIAQGALAFSRTLAVIFFAIGGAITVIFALWRTGRLWRGDRSPASTTPVLYLPTVAGGFVSGTVAAALGWHDWGQMLFGAGFFSWLAIESVLLHRLYTGTPLPPALRPTLGIQLAPPAVGVVSYLSVGSGAPDLVAHAMIGYAGLQAMLLLRMGRWITEQPFSASYWAFTFGATALAAAVIRLSPLDHAGAISIIAPPIFVLANLLVLLVAASTVRLIARHQFLPAAAPITPCAAPR</sequence>